<dbReference type="EMBL" id="JPKZ01003248">
    <property type="protein sequence ID" value="KHN72526.1"/>
    <property type="molecule type" value="Genomic_DNA"/>
</dbReference>
<dbReference type="AlphaFoldDB" id="A0A0B2UND4"/>
<feature type="transmembrane region" description="Helical" evidence="1">
    <location>
        <begin position="123"/>
        <end position="145"/>
    </location>
</feature>
<proteinExistence type="predicted"/>
<sequence length="201" mass="23130">MELERSIRLSPDFTVDKLGKVITKINDLIADDMLNISSDENDLFKMVNYDLVVLLRIITEIQEYCKLIERIDYGNSIEDRKKIAKNVDEHSLKDRIAKNIENMQHLIRWIGKKTERRWWFTDAINFLQVFVKLALLISAAISVVYHEYQAAPIVTLAITIVHGVVEMLDQFFVNNITPKAIKLSIINAGTPQSPRTSEMLA</sequence>
<comment type="caution">
    <text evidence="2">The sequence shown here is derived from an EMBL/GenBank/DDBJ whole genome shotgun (WGS) entry which is preliminary data.</text>
</comment>
<keyword evidence="1" id="KW-0812">Transmembrane</keyword>
<evidence type="ECO:0000256" key="1">
    <source>
        <dbReference type="SAM" id="Phobius"/>
    </source>
</evidence>
<organism evidence="2 3">
    <name type="scientific">Toxocara canis</name>
    <name type="common">Canine roundworm</name>
    <dbReference type="NCBI Taxonomy" id="6265"/>
    <lineage>
        <taxon>Eukaryota</taxon>
        <taxon>Metazoa</taxon>
        <taxon>Ecdysozoa</taxon>
        <taxon>Nematoda</taxon>
        <taxon>Chromadorea</taxon>
        <taxon>Rhabditida</taxon>
        <taxon>Spirurina</taxon>
        <taxon>Ascaridomorpha</taxon>
        <taxon>Ascaridoidea</taxon>
        <taxon>Toxocaridae</taxon>
        <taxon>Toxocara</taxon>
    </lineage>
</organism>
<dbReference type="Proteomes" id="UP000031036">
    <property type="component" value="Unassembled WGS sequence"/>
</dbReference>
<feature type="transmembrane region" description="Helical" evidence="1">
    <location>
        <begin position="151"/>
        <end position="173"/>
    </location>
</feature>
<evidence type="ECO:0000313" key="2">
    <source>
        <dbReference type="EMBL" id="KHN72526.1"/>
    </source>
</evidence>
<gene>
    <name evidence="2" type="ORF">Tcan_14754</name>
</gene>
<keyword evidence="1" id="KW-0472">Membrane</keyword>
<evidence type="ECO:0000313" key="3">
    <source>
        <dbReference type="Proteomes" id="UP000031036"/>
    </source>
</evidence>
<accession>A0A0B2UND4</accession>
<dbReference type="OrthoDB" id="5804248at2759"/>
<keyword evidence="1" id="KW-1133">Transmembrane helix</keyword>
<keyword evidence="3" id="KW-1185">Reference proteome</keyword>
<reference evidence="2 3" key="1">
    <citation type="submission" date="2014-11" db="EMBL/GenBank/DDBJ databases">
        <title>Genetic blueprint of the zoonotic pathogen Toxocara canis.</title>
        <authorList>
            <person name="Zhu X.-Q."/>
            <person name="Korhonen P.K."/>
            <person name="Cai H."/>
            <person name="Young N.D."/>
            <person name="Nejsum P."/>
            <person name="von Samson-Himmelstjerna G."/>
            <person name="Boag P.R."/>
            <person name="Tan P."/>
            <person name="Li Q."/>
            <person name="Min J."/>
            <person name="Yang Y."/>
            <person name="Wang X."/>
            <person name="Fang X."/>
            <person name="Hall R.S."/>
            <person name="Hofmann A."/>
            <person name="Sternberg P.W."/>
            <person name="Jex A.R."/>
            <person name="Gasser R.B."/>
        </authorList>
    </citation>
    <scope>NUCLEOTIDE SEQUENCE [LARGE SCALE GENOMIC DNA]</scope>
    <source>
        <strain evidence="2">PN_DK_2014</strain>
    </source>
</reference>
<name>A0A0B2UND4_TOXCA</name>
<protein>
    <submittedName>
        <fullName evidence="2">Uncharacterized protein</fullName>
    </submittedName>
</protein>